<dbReference type="EMBL" id="CP022474">
    <property type="protein sequence ID" value="ASN60151.1"/>
    <property type="molecule type" value="Genomic_DNA"/>
</dbReference>
<dbReference type="GO" id="GO:0043215">
    <property type="term" value="P:daunorubicin transport"/>
    <property type="evidence" value="ECO:0007669"/>
    <property type="project" value="InterPro"/>
</dbReference>
<keyword evidence="6" id="KW-1278">Translocase</keyword>
<keyword evidence="7" id="KW-0472">Membrane</keyword>
<dbReference type="InterPro" id="IPR027417">
    <property type="entry name" value="P-loop_NTPase"/>
</dbReference>
<evidence type="ECO:0000313" key="11">
    <source>
        <dbReference type="Proteomes" id="UP000199749"/>
    </source>
</evidence>
<keyword evidence="2" id="KW-0813">Transport</keyword>
<dbReference type="PANTHER" id="PTHR42711:SF19">
    <property type="entry name" value="DOXORUBICIN RESISTANCE ATP-BINDING PROTEIN DRRA"/>
    <property type="match status" value="1"/>
</dbReference>
<dbReference type="Gene3D" id="3.40.50.300">
    <property type="entry name" value="P-loop containing nucleotide triphosphate hydrolases"/>
    <property type="match status" value="1"/>
</dbReference>
<evidence type="ECO:0000256" key="6">
    <source>
        <dbReference type="ARBA" id="ARBA00022967"/>
    </source>
</evidence>
<dbReference type="InterPro" id="IPR003439">
    <property type="entry name" value="ABC_transporter-like_ATP-bd"/>
</dbReference>
<evidence type="ECO:0000256" key="1">
    <source>
        <dbReference type="ARBA" id="ARBA00004413"/>
    </source>
</evidence>
<comment type="subcellular location">
    <subcellularLocation>
        <location evidence="1">Cell membrane</location>
        <topology evidence="1">Peripheral membrane protein</topology>
        <orientation evidence="1">Cytoplasmic side</orientation>
    </subcellularLocation>
</comment>
<dbReference type="InterPro" id="IPR005894">
    <property type="entry name" value="DrrA"/>
</dbReference>
<dbReference type="PROSITE" id="PS00211">
    <property type="entry name" value="ABC_TRANSPORTER_1"/>
    <property type="match status" value="1"/>
</dbReference>
<dbReference type="GO" id="GO:0005886">
    <property type="term" value="C:plasma membrane"/>
    <property type="evidence" value="ECO:0007669"/>
    <property type="project" value="UniProtKB-SubCell"/>
</dbReference>
<sequence length="313" mass="34144">MCSEHVIEVNNIQKAFGTKKVVRSVSLAVSKGEIFALLGPNGAGKTTLLKMMTTLLRPDSGTIILNGFDTITQSRQVRQQFSVTNQTAAIDQDLSARENLRLFGRLNGLSAKASRTRANELLTDFDLNQSADQKLATFSGGMRRRLDLAVSLVGKPRILFLDEPTTGLDPRTRTQMWHAIQKLVADGSTVFLTTQYLEEADQYADRIALIGHGQLIASGTPSELKAQVGGQQLQLTIANQQQVTQAQTICETVLQQPVRVTDQTIIGPLVHDDMADITVILNQCQLAGITISDLQLTAPSLDDVFLKMTVGKN</sequence>
<evidence type="ECO:0000313" key="10">
    <source>
        <dbReference type="EMBL" id="ASN60151.1"/>
    </source>
</evidence>
<dbReference type="SMART" id="SM00382">
    <property type="entry name" value="AAA"/>
    <property type="match status" value="1"/>
</dbReference>
<dbReference type="AlphaFoldDB" id="A0AAC9Y129"/>
<keyword evidence="3" id="KW-1003">Cell membrane</keyword>
<evidence type="ECO:0000256" key="5">
    <source>
        <dbReference type="ARBA" id="ARBA00022840"/>
    </source>
</evidence>
<dbReference type="InterPro" id="IPR017871">
    <property type="entry name" value="ABC_transporter-like_CS"/>
</dbReference>
<name>A0AAC9Y129_LATCU</name>
<dbReference type="GO" id="GO:1900753">
    <property type="term" value="P:doxorubicin transport"/>
    <property type="evidence" value="ECO:0007669"/>
    <property type="project" value="InterPro"/>
</dbReference>
<evidence type="ECO:0000256" key="3">
    <source>
        <dbReference type="ARBA" id="ARBA00022475"/>
    </source>
</evidence>
<accession>A0AAC9Y129</accession>
<organism evidence="10 11">
    <name type="scientific">Latilactobacillus curvatus</name>
    <name type="common">Lactobacillus curvatus</name>
    <dbReference type="NCBI Taxonomy" id="28038"/>
    <lineage>
        <taxon>Bacteria</taxon>
        <taxon>Bacillati</taxon>
        <taxon>Bacillota</taxon>
        <taxon>Bacilli</taxon>
        <taxon>Lactobacillales</taxon>
        <taxon>Lactobacillaceae</taxon>
        <taxon>Latilactobacillus</taxon>
    </lineage>
</organism>
<evidence type="ECO:0000256" key="8">
    <source>
        <dbReference type="ARBA" id="ARBA00049985"/>
    </source>
</evidence>
<gene>
    <name evidence="10" type="ORF">CG419_05665</name>
</gene>
<dbReference type="InterPro" id="IPR025302">
    <property type="entry name" value="DrrA1/2-like_C"/>
</dbReference>
<dbReference type="InterPro" id="IPR050763">
    <property type="entry name" value="ABC_transporter_ATP-binding"/>
</dbReference>
<feature type="domain" description="ABC transporter" evidence="9">
    <location>
        <begin position="7"/>
        <end position="237"/>
    </location>
</feature>
<evidence type="ECO:0000256" key="2">
    <source>
        <dbReference type="ARBA" id="ARBA00022448"/>
    </source>
</evidence>
<keyword evidence="5 10" id="KW-0067">ATP-binding</keyword>
<dbReference type="Pfam" id="PF00005">
    <property type="entry name" value="ABC_tran"/>
    <property type="match status" value="1"/>
</dbReference>
<comment type="similarity">
    <text evidence="8">Belongs to the ABC transporter superfamily. Drug exporter-1 (DrugE1) (TC 3.A.1.105) family.</text>
</comment>
<proteinExistence type="inferred from homology"/>
<dbReference type="GO" id="GO:0005524">
    <property type="term" value="F:ATP binding"/>
    <property type="evidence" value="ECO:0007669"/>
    <property type="project" value="UniProtKB-KW"/>
</dbReference>
<dbReference type="PROSITE" id="PS50893">
    <property type="entry name" value="ABC_TRANSPORTER_2"/>
    <property type="match status" value="1"/>
</dbReference>
<dbReference type="InterPro" id="IPR003593">
    <property type="entry name" value="AAA+_ATPase"/>
</dbReference>
<evidence type="ECO:0000256" key="7">
    <source>
        <dbReference type="ARBA" id="ARBA00023136"/>
    </source>
</evidence>
<dbReference type="FunFam" id="3.40.50.300:FF:000589">
    <property type="entry name" value="ABC transporter, ATP-binding subunit"/>
    <property type="match status" value="1"/>
</dbReference>
<evidence type="ECO:0000259" key="9">
    <source>
        <dbReference type="PROSITE" id="PS50893"/>
    </source>
</evidence>
<dbReference type="RefSeq" id="WP_089556740.1">
    <property type="nucleotide sequence ID" value="NZ_CP022474.1"/>
</dbReference>
<reference evidence="10 11" key="1">
    <citation type="submission" date="2017-07" db="EMBL/GenBank/DDBJ databases">
        <title>Lactobacillus curvatus MRS6 whole genome.</title>
        <authorList>
            <person name="Jans C."/>
            <person name="Lagler S."/>
            <person name="Lacroix C."/>
            <person name="Meile L."/>
            <person name="Stevens M.J.A."/>
        </authorList>
    </citation>
    <scope>NUCLEOTIDE SEQUENCE [LARGE SCALE GENOMIC DNA]</scope>
    <source>
        <strain evidence="10 11">MRS6</strain>
    </source>
</reference>
<dbReference type="NCBIfam" id="TIGR01188">
    <property type="entry name" value="drrA"/>
    <property type="match status" value="1"/>
</dbReference>
<dbReference type="SUPFAM" id="SSF52540">
    <property type="entry name" value="P-loop containing nucleoside triphosphate hydrolases"/>
    <property type="match status" value="1"/>
</dbReference>
<keyword evidence="4" id="KW-0547">Nucleotide-binding</keyword>
<dbReference type="Proteomes" id="UP000199749">
    <property type="component" value="Chromosome"/>
</dbReference>
<evidence type="ECO:0000256" key="4">
    <source>
        <dbReference type="ARBA" id="ARBA00022741"/>
    </source>
</evidence>
<protein>
    <submittedName>
        <fullName evidence="10">ABC transporter ATP-binding protein</fullName>
    </submittedName>
</protein>
<dbReference type="Pfam" id="PF13732">
    <property type="entry name" value="DrrA1-3_C"/>
    <property type="match status" value="1"/>
</dbReference>
<dbReference type="PANTHER" id="PTHR42711">
    <property type="entry name" value="ABC TRANSPORTER ATP-BINDING PROTEIN"/>
    <property type="match status" value="1"/>
</dbReference>
<dbReference type="GO" id="GO:0016887">
    <property type="term" value="F:ATP hydrolysis activity"/>
    <property type="evidence" value="ECO:0007669"/>
    <property type="project" value="InterPro"/>
</dbReference>